<evidence type="ECO:0000313" key="2">
    <source>
        <dbReference type="EMBL" id="HIR56468.1"/>
    </source>
</evidence>
<feature type="transmembrane region" description="Helical" evidence="1">
    <location>
        <begin position="112"/>
        <end position="133"/>
    </location>
</feature>
<reference evidence="2" key="1">
    <citation type="submission" date="2020-10" db="EMBL/GenBank/DDBJ databases">
        <authorList>
            <person name="Gilroy R."/>
        </authorList>
    </citation>
    <scope>NUCLEOTIDE SEQUENCE</scope>
    <source>
        <strain evidence="2">ChiSjej1B19-7085</strain>
    </source>
</reference>
<accession>A0A9D1J0Q0</accession>
<keyword evidence="1" id="KW-1133">Transmembrane helix</keyword>
<name>A0A9D1J0Q0_9FIRM</name>
<comment type="caution">
    <text evidence="2">The sequence shown here is derived from an EMBL/GenBank/DDBJ whole genome shotgun (WGS) entry which is preliminary data.</text>
</comment>
<proteinExistence type="predicted"/>
<gene>
    <name evidence="2" type="ORF">IAA54_02285</name>
</gene>
<dbReference type="Proteomes" id="UP000886785">
    <property type="component" value="Unassembled WGS sequence"/>
</dbReference>
<keyword evidence="1" id="KW-0472">Membrane</keyword>
<sequence>MLYCPDCKMLFEDKQDVCPICSGPLRIPQETDFIYLLTIPQEKKPPVSEMLAKAAIPCRIRAVDPSAEEFRVFVPFGQLDRCRTVLREFLPQKQAGEEFEPMPEGKRRFWRVFSAILFFLLVCVVVMAADWAANLFVSLFQT</sequence>
<evidence type="ECO:0000313" key="3">
    <source>
        <dbReference type="Proteomes" id="UP000886785"/>
    </source>
</evidence>
<protein>
    <submittedName>
        <fullName evidence="2">Uncharacterized protein</fullName>
    </submittedName>
</protein>
<reference evidence="2" key="2">
    <citation type="journal article" date="2021" name="PeerJ">
        <title>Extensive microbial diversity within the chicken gut microbiome revealed by metagenomics and culture.</title>
        <authorList>
            <person name="Gilroy R."/>
            <person name="Ravi A."/>
            <person name="Getino M."/>
            <person name="Pursley I."/>
            <person name="Horton D.L."/>
            <person name="Alikhan N.F."/>
            <person name="Baker D."/>
            <person name="Gharbi K."/>
            <person name="Hall N."/>
            <person name="Watson M."/>
            <person name="Adriaenssens E.M."/>
            <person name="Foster-Nyarko E."/>
            <person name="Jarju S."/>
            <person name="Secka A."/>
            <person name="Antonio M."/>
            <person name="Oren A."/>
            <person name="Chaudhuri R.R."/>
            <person name="La Ragione R."/>
            <person name="Hildebrand F."/>
            <person name="Pallen M.J."/>
        </authorList>
    </citation>
    <scope>NUCLEOTIDE SEQUENCE</scope>
    <source>
        <strain evidence="2">ChiSjej1B19-7085</strain>
    </source>
</reference>
<dbReference type="EMBL" id="DVHF01000030">
    <property type="protein sequence ID" value="HIR56468.1"/>
    <property type="molecule type" value="Genomic_DNA"/>
</dbReference>
<dbReference type="AlphaFoldDB" id="A0A9D1J0Q0"/>
<organism evidence="2 3">
    <name type="scientific">Candidatus Gallacutalibacter pullicola</name>
    <dbReference type="NCBI Taxonomy" id="2840830"/>
    <lineage>
        <taxon>Bacteria</taxon>
        <taxon>Bacillati</taxon>
        <taxon>Bacillota</taxon>
        <taxon>Clostridia</taxon>
        <taxon>Eubacteriales</taxon>
        <taxon>Candidatus Gallacutalibacter</taxon>
    </lineage>
</organism>
<evidence type="ECO:0000256" key="1">
    <source>
        <dbReference type="SAM" id="Phobius"/>
    </source>
</evidence>
<keyword evidence="1" id="KW-0812">Transmembrane</keyword>